<feature type="region of interest" description="Disordered" evidence="1">
    <location>
        <begin position="115"/>
        <end position="140"/>
    </location>
</feature>
<reference evidence="2 3" key="1">
    <citation type="submission" date="2024-01" db="EMBL/GenBank/DDBJ databases">
        <title>Genome assemblies of Stephania.</title>
        <authorList>
            <person name="Yang L."/>
        </authorList>
    </citation>
    <scope>NUCLEOTIDE SEQUENCE [LARGE SCALE GENOMIC DNA]</scope>
    <source>
        <strain evidence="2">JXDWG</strain>
        <tissue evidence="2">Leaf</tissue>
    </source>
</reference>
<dbReference type="AlphaFoldDB" id="A0AAP0I035"/>
<evidence type="ECO:0000256" key="1">
    <source>
        <dbReference type="SAM" id="MobiDB-lite"/>
    </source>
</evidence>
<name>A0AAP0I035_9MAGN</name>
<comment type="caution">
    <text evidence="2">The sequence shown here is derived from an EMBL/GenBank/DDBJ whole genome shotgun (WGS) entry which is preliminary data.</text>
</comment>
<evidence type="ECO:0000313" key="2">
    <source>
        <dbReference type="EMBL" id="KAK9104427.1"/>
    </source>
</evidence>
<gene>
    <name evidence="2" type="ORF">Scep_021271</name>
</gene>
<accession>A0AAP0I035</accession>
<evidence type="ECO:0000313" key="3">
    <source>
        <dbReference type="Proteomes" id="UP001419268"/>
    </source>
</evidence>
<dbReference type="PANTHER" id="PTHR33355:SF3">
    <property type="entry name" value="WALL-ASSOCIATED RECEPTOR KINASE GALACTURONAN-BINDING PROTEIN"/>
    <property type="match status" value="1"/>
</dbReference>
<proteinExistence type="predicted"/>
<organism evidence="2 3">
    <name type="scientific">Stephania cephalantha</name>
    <dbReference type="NCBI Taxonomy" id="152367"/>
    <lineage>
        <taxon>Eukaryota</taxon>
        <taxon>Viridiplantae</taxon>
        <taxon>Streptophyta</taxon>
        <taxon>Embryophyta</taxon>
        <taxon>Tracheophyta</taxon>
        <taxon>Spermatophyta</taxon>
        <taxon>Magnoliopsida</taxon>
        <taxon>Ranunculales</taxon>
        <taxon>Menispermaceae</taxon>
        <taxon>Menispermoideae</taxon>
        <taxon>Cissampelideae</taxon>
        <taxon>Stephania</taxon>
    </lineage>
</organism>
<keyword evidence="3" id="KW-1185">Reference proteome</keyword>
<dbReference type="PANTHER" id="PTHR33355">
    <property type="entry name" value="WALL-ASSOCIATED RECEPTOR KINASE CARBOXY-TERMINAL PROTEIN-RELATED"/>
    <property type="match status" value="1"/>
</dbReference>
<evidence type="ECO:0008006" key="4">
    <source>
        <dbReference type="Google" id="ProtNLM"/>
    </source>
</evidence>
<sequence length="140" mass="15130">MGCRDYFACPAWHGNARGVGEEGERCCGVAYDAIREVNLSKLECGGYSSAYSVAPIKVVEGAMDWSYGIRMMYSVPAGDYAFCRSCEATGGTCGYEEEKEKEEGKAVCMCSGSWNSTSNCDSGSKAPEKLPGRTPWSHSR</sequence>
<dbReference type="EMBL" id="JBBNAG010000009">
    <property type="protein sequence ID" value="KAK9104427.1"/>
    <property type="molecule type" value="Genomic_DNA"/>
</dbReference>
<protein>
    <recommendedName>
        <fullName evidence="4">Wall-associated receptor kinase C-terminal domain-containing protein</fullName>
    </recommendedName>
</protein>
<dbReference type="Proteomes" id="UP001419268">
    <property type="component" value="Unassembled WGS sequence"/>
</dbReference>